<name>A0ACA9NJY2_9GLOM</name>
<protein>
    <submittedName>
        <fullName evidence="1">1473_t:CDS:1</fullName>
    </submittedName>
</protein>
<accession>A0ACA9NJY2</accession>
<dbReference type="Proteomes" id="UP000789525">
    <property type="component" value="Unassembled WGS sequence"/>
</dbReference>
<gene>
    <name evidence="1" type="ORF">ACOLOM_LOCUS8567</name>
</gene>
<evidence type="ECO:0000313" key="1">
    <source>
        <dbReference type="EMBL" id="CAG8660355.1"/>
    </source>
</evidence>
<sequence length="62" mass="6601">VLAGTQRSPVGKTETNIKYIPLLATSHAHSNSSGLLQSRVSEVSTVREGGIARGRTGQRKEL</sequence>
<keyword evidence="2" id="KW-1185">Reference proteome</keyword>
<reference evidence="1" key="1">
    <citation type="submission" date="2021-06" db="EMBL/GenBank/DDBJ databases">
        <authorList>
            <person name="Kallberg Y."/>
            <person name="Tangrot J."/>
            <person name="Rosling A."/>
        </authorList>
    </citation>
    <scope>NUCLEOTIDE SEQUENCE</scope>
    <source>
        <strain evidence="1">CL356</strain>
    </source>
</reference>
<evidence type="ECO:0000313" key="2">
    <source>
        <dbReference type="Proteomes" id="UP000789525"/>
    </source>
</evidence>
<feature type="non-terminal residue" evidence="1">
    <location>
        <position position="1"/>
    </location>
</feature>
<dbReference type="EMBL" id="CAJVPT010022510">
    <property type="protein sequence ID" value="CAG8660355.1"/>
    <property type="molecule type" value="Genomic_DNA"/>
</dbReference>
<organism evidence="1 2">
    <name type="scientific">Acaulospora colombiana</name>
    <dbReference type="NCBI Taxonomy" id="27376"/>
    <lineage>
        <taxon>Eukaryota</taxon>
        <taxon>Fungi</taxon>
        <taxon>Fungi incertae sedis</taxon>
        <taxon>Mucoromycota</taxon>
        <taxon>Glomeromycotina</taxon>
        <taxon>Glomeromycetes</taxon>
        <taxon>Diversisporales</taxon>
        <taxon>Acaulosporaceae</taxon>
        <taxon>Acaulospora</taxon>
    </lineage>
</organism>
<comment type="caution">
    <text evidence="1">The sequence shown here is derived from an EMBL/GenBank/DDBJ whole genome shotgun (WGS) entry which is preliminary data.</text>
</comment>
<proteinExistence type="predicted"/>